<evidence type="ECO:0000256" key="1">
    <source>
        <dbReference type="ARBA" id="ARBA00022857"/>
    </source>
</evidence>
<dbReference type="Pfam" id="PF00248">
    <property type="entry name" value="Aldo_ket_red"/>
    <property type="match status" value="1"/>
</dbReference>
<keyword evidence="5" id="KW-1185">Reference proteome</keyword>
<dbReference type="OrthoDB" id="48988at2759"/>
<keyword evidence="1" id="KW-0521">NADP</keyword>
<sequence length="394" mass="44188">MYNIPRPPVPKTKLGRYRQLCPLAGIHVSPIALGGMSIGDKWATLGMGAMDRESSFKLLDAYYDAGGNFIDTANNYQEGSSEEFIGEWMEKRGIRDQMVIATKYTTMSNMMDISIQQKAQYVGNNIKSMHISVETSLKRLRTSYIDILYVHWWDWTCKIEEVMNGLHHLVASGKVLYLGISDAPAWVVSKANMYARTTGKTPFVIYEGAWSVLQRDIERDIIPMAKEEGMAIAPWNVLAAGKIRTDAEEQARRETGEKGRSFLGRDWERSENEKRVAKVLEEVAADVGASTIQTVAIAYVMQKVPYVFPIIGGRKVEHLQANIKALDISLTEEHVKKIEDAVPFTPGFPYNVIGDGSQYSLGFALAGHFDKWPVAQALRPSEEQEIVLKAPKYD</sequence>
<dbReference type="Gene3D" id="3.20.20.100">
    <property type="entry name" value="NADP-dependent oxidoreductase domain"/>
    <property type="match status" value="1"/>
</dbReference>
<feature type="domain" description="NADP-dependent oxidoreductase" evidence="3">
    <location>
        <begin position="30"/>
        <end position="341"/>
    </location>
</feature>
<dbReference type="PANTHER" id="PTHR43364:SF7">
    <property type="entry name" value="NADP-DEPENDENT OXIDOREDUCTASE DOMAIN-CONTAINING PROTEIN-RELATED"/>
    <property type="match status" value="1"/>
</dbReference>
<comment type="similarity">
    <text evidence="2">Belongs to the aldo/keto reductase family. Aldo/keto reductase 2 subfamily.</text>
</comment>
<dbReference type="InterPro" id="IPR036812">
    <property type="entry name" value="NAD(P)_OxRdtase_dom_sf"/>
</dbReference>
<accession>A0A371CQE5</accession>
<dbReference type="AlphaFoldDB" id="A0A371CQE5"/>
<dbReference type="EMBL" id="KZ857483">
    <property type="protein sequence ID" value="RDX42505.1"/>
    <property type="molecule type" value="Genomic_DNA"/>
</dbReference>
<name>A0A371CQE5_9APHY</name>
<dbReference type="PANTHER" id="PTHR43364">
    <property type="entry name" value="NADH-SPECIFIC METHYLGLYOXAL REDUCTASE-RELATED"/>
    <property type="match status" value="1"/>
</dbReference>
<evidence type="ECO:0000259" key="3">
    <source>
        <dbReference type="Pfam" id="PF00248"/>
    </source>
</evidence>
<dbReference type="InterPro" id="IPR050523">
    <property type="entry name" value="AKR_Detox_Biosynth"/>
</dbReference>
<evidence type="ECO:0000313" key="4">
    <source>
        <dbReference type="EMBL" id="RDX42505.1"/>
    </source>
</evidence>
<dbReference type="STRING" id="139420.A0A371CQE5"/>
<proteinExistence type="inferred from homology"/>
<reference evidence="4 5" key="1">
    <citation type="journal article" date="2018" name="Biotechnol. Biofuels">
        <title>Integrative visual omics of the white-rot fungus Polyporus brumalis exposes the biotechnological potential of its oxidative enzymes for delignifying raw plant biomass.</title>
        <authorList>
            <person name="Miyauchi S."/>
            <person name="Rancon A."/>
            <person name="Drula E."/>
            <person name="Hage H."/>
            <person name="Chaduli D."/>
            <person name="Favel A."/>
            <person name="Grisel S."/>
            <person name="Henrissat B."/>
            <person name="Herpoel-Gimbert I."/>
            <person name="Ruiz-Duenas F.J."/>
            <person name="Chevret D."/>
            <person name="Hainaut M."/>
            <person name="Lin J."/>
            <person name="Wang M."/>
            <person name="Pangilinan J."/>
            <person name="Lipzen A."/>
            <person name="Lesage-Meessen L."/>
            <person name="Navarro D."/>
            <person name="Riley R."/>
            <person name="Grigoriev I.V."/>
            <person name="Zhou S."/>
            <person name="Raouche S."/>
            <person name="Rosso M.N."/>
        </authorList>
    </citation>
    <scope>NUCLEOTIDE SEQUENCE [LARGE SCALE GENOMIC DNA]</scope>
    <source>
        <strain evidence="4 5">BRFM 1820</strain>
    </source>
</reference>
<dbReference type="Proteomes" id="UP000256964">
    <property type="component" value="Unassembled WGS sequence"/>
</dbReference>
<gene>
    <name evidence="4" type="ORF">OH76DRAFT_1391802</name>
</gene>
<protein>
    <submittedName>
        <fullName evidence="4">Aryl-alcohol dehydrogenase</fullName>
    </submittedName>
</protein>
<dbReference type="InterPro" id="IPR023210">
    <property type="entry name" value="NADP_OxRdtase_dom"/>
</dbReference>
<organism evidence="4 5">
    <name type="scientific">Lentinus brumalis</name>
    <dbReference type="NCBI Taxonomy" id="2498619"/>
    <lineage>
        <taxon>Eukaryota</taxon>
        <taxon>Fungi</taxon>
        <taxon>Dikarya</taxon>
        <taxon>Basidiomycota</taxon>
        <taxon>Agaricomycotina</taxon>
        <taxon>Agaricomycetes</taxon>
        <taxon>Polyporales</taxon>
        <taxon>Polyporaceae</taxon>
        <taxon>Lentinus</taxon>
    </lineage>
</organism>
<evidence type="ECO:0000256" key="2">
    <source>
        <dbReference type="ARBA" id="ARBA00038157"/>
    </source>
</evidence>
<dbReference type="SUPFAM" id="SSF51430">
    <property type="entry name" value="NAD(P)-linked oxidoreductase"/>
    <property type="match status" value="1"/>
</dbReference>
<evidence type="ECO:0000313" key="5">
    <source>
        <dbReference type="Proteomes" id="UP000256964"/>
    </source>
</evidence>